<dbReference type="Proteomes" id="UP000469950">
    <property type="component" value="Unassembled WGS sequence"/>
</dbReference>
<dbReference type="InterPro" id="IPR025392">
    <property type="entry name" value="DUF4124"/>
</dbReference>
<dbReference type="Gene3D" id="2.60.40.10">
    <property type="entry name" value="Immunoglobulins"/>
    <property type="match status" value="1"/>
</dbReference>
<keyword evidence="2" id="KW-0240">DNA-directed RNA polymerase</keyword>
<dbReference type="Pfam" id="PF13511">
    <property type="entry name" value="DUF4124"/>
    <property type="match status" value="1"/>
</dbReference>
<reference evidence="2 3" key="1">
    <citation type="submission" date="2019-10" db="EMBL/GenBank/DDBJ databases">
        <title>Draft genome sequence of Marinobacter hydrocarbonoclasticus NCT7M from the microbiome of the marine copepod.</title>
        <authorList>
            <person name="Nuttall R."/>
            <person name="Sharma G."/>
            <person name="Moisander P."/>
        </authorList>
    </citation>
    <scope>NUCLEOTIDE SEQUENCE [LARGE SCALE GENOMIC DNA]</scope>
    <source>
        <strain evidence="2 3">NCT7M</strain>
    </source>
</reference>
<dbReference type="InterPro" id="IPR013783">
    <property type="entry name" value="Ig-like_fold"/>
</dbReference>
<accession>A0A833NA29</accession>
<dbReference type="EMBL" id="WBMP01000015">
    <property type="protein sequence ID" value="KAE8544598.1"/>
    <property type="molecule type" value="Genomic_DNA"/>
</dbReference>
<gene>
    <name evidence="2" type="ORF">F6453_3044</name>
</gene>
<comment type="caution">
    <text evidence="2">The sequence shown here is derived from an EMBL/GenBank/DDBJ whole genome shotgun (WGS) entry which is preliminary data.</text>
</comment>
<feature type="domain" description="DUF4124" evidence="1">
    <location>
        <begin position="29"/>
        <end position="76"/>
    </location>
</feature>
<evidence type="ECO:0000313" key="2">
    <source>
        <dbReference type="EMBL" id="KAE8544598.1"/>
    </source>
</evidence>
<evidence type="ECO:0000313" key="3">
    <source>
        <dbReference type="Proteomes" id="UP000469950"/>
    </source>
</evidence>
<proteinExistence type="predicted"/>
<dbReference type="GO" id="GO:0000428">
    <property type="term" value="C:DNA-directed RNA polymerase complex"/>
    <property type="evidence" value="ECO:0007669"/>
    <property type="project" value="UniProtKB-KW"/>
</dbReference>
<keyword evidence="2" id="KW-0804">Transcription</keyword>
<protein>
    <submittedName>
        <fullName evidence="2">DNA-directed RNA polymerase, beta subunit</fullName>
    </submittedName>
</protein>
<sequence>MTLPAIDNQSSSLPQVIAMKAPFVLAAGLLMLASTTAYSEVYRHVDAYGNVTFSDEPMEGGEEVQVKPVTTITLPKPEVVQEPEQLRERVEREGAAYQSVSFQYPANEQAFHSGNGNVTFEVQSTPPLKRGHKFEVTLDGQPVGQSSSGSVAVSNIDRGTHNAGVHIVDENGVRVKSGNSITFTIHRPSVLN</sequence>
<dbReference type="AlphaFoldDB" id="A0A833NA29"/>
<evidence type="ECO:0000259" key="1">
    <source>
        <dbReference type="Pfam" id="PF13511"/>
    </source>
</evidence>
<organism evidence="2 3">
    <name type="scientific">Marinobacter nauticus</name>
    <name type="common">Marinobacter hydrocarbonoclasticus</name>
    <name type="synonym">Marinobacter aquaeolei</name>
    <dbReference type="NCBI Taxonomy" id="2743"/>
    <lineage>
        <taxon>Bacteria</taxon>
        <taxon>Pseudomonadati</taxon>
        <taxon>Pseudomonadota</taxon>
        <taxon>Gammaproteobacteria</taxon>
        <taxon>Pseudomonadales</taxon>
        <taxon>Marinobacteraceae</taxon>
        <taxon>Marinobacter</taxon>
    </lineage>
</organism>
<name>A0A833NA29_MARNT</name>